<evidence type="ECO:0000256" key="7">
    <source>
        <dbReference type="ARBA" id="ARBA00023146"/>
    </source>
</evidence>
<keyword evidence="4 10" id="KW-0547">Nucleotide-binding</keyword>
<sequence length="334" mass="37088">MAETPQIVLTGDRPTGKLHLGHYVGSLKNRVALQDTHTQYVLIADVQALTDNFDNPSKVRNSVPEVALDYLASGIDPAKSTIFIQSQIPAIAELTVFFLNLVTVARLKRNPTVKDEMKQKGYGEDVPAGFLSYPVSQAADILAFKANLIPVGEDQLPVIEQTNEIAEKFNRIYGEVFPHVKPLLSTAPRLSGIDGKAKMSKSLDNGIYLADSPEEIERKVMMMYTDPEHVRAEDPGHLEGNVVFEYLDIFDTDTDGLAELKAGYQKGGVGDVVVKRRLLALLQEVIGPIRERREHLAKDPKYVMDIVAEGTKRAREVADETLAQVKEAMQIRYF</sequence>
<dbReference type="AlphaFoldDB" id="A0A1G2SNJ3"/>
<evidence type="ECO:0000256" key="1">
    <source>
        <dbReference type="ARBA" id="ARBA00005594"/>
    </source>
</evidence>
<dbReference type="PANTHER" id="PTHR43766">
    <property type="entry name" value="TRYPTOPHAN--TRNA LIGASE, MITOCHONDRIAL"/>
    <property type="match status" value="1"/>
</dbReference>
<dbReference type="InterPro" id="IPR002305">
    <property type="entry name" value="aa-tRNA-synth_Ic"/>
</dbReference>
<comment type="catalytic activity">
    <reaction evidence="8">
        <text>tRNA(Trp) + L-tryptophan + ATP = L-tryptophyl-tRNA(Trp) + AMP + diphosphate + H(+)</text>
        <dbReference type="Rhea" id="RHEA:24080"/>
        <dbReference type="Rhea" id="RHEA-COMP:9671"/>
        <dbReference type="Rhea" id="RHEA-COMP:9705"/>
        <dbReference type="ChEBI" id="CHEBI:15378"/>
        <dbReference type="ChEBI" id="CHEBI:30616"/>
        <dbReference type="ChEBI" id="CHEBI:33019"/>
        <dbReference type="ChEBI" id="CHEBI:57912"/>
        <dbReference type="ChEBI" id="CHEBI:78442"/>
        <dbReference type="ChEBI" id="CHEBI:78535"/>
        <dbReference type="ChEBI" id="CHEBI:456215"/>
        <dbReference type="EC" id="6.1.1.2"/>
    </reaction>
</comment>
<dbReference type="InterPro" id="IPR002306">
    <property type="entry name" value="Trp-tRNA-ligase"/>
</dbReference>
<dbReference type="CDD" id="cd00806">
    <property type="entry name" value="TrpRS_core"/>
    <property type="match status" value="1"/>
</dbReference>
<dbReference type="InterPro" id="IPR001412">
    <property type="entry name" value="aa-tRNA-synth_I_CS"/>
</dbReference>
<dbReference type="EC" id="6.1.1.2" evidence="2 9"/>
<dbReference type="EMBL" id="MHUZ01000007">
    <property type="protein sequence ID" value="OHA86199.1"/>
    <property type="molecule type" value="Genomic_DNA"/>
</dbReference>
<dbReference type="GO" id="GO:0006436">
    <property type="term" value="P:tryptophanyl-tRNA aminoacylation"/>
    <property type="evidence" value="ECO:0007669"/>
    <property type="project" value="UniProtKB-UniRule"/>
</dbReference>
<dbReference type="FunFam" id="3.40.50.620:FF:000094">
    <property type="entry name" value="Tryptophan--tRNA ligase"/>
    <property type="match status" value="1"/>
</dbReference>
<evidence type="ECO:0000313" key="12">
    <source>
        <dbReference type="Proteomes" id="UP000178168"/>
    </source>
</evidence>
<dbReference type="InterPro" id="IPR050203">
    <property type="entry name" value="Trp-tRNA_synthetase"/>
</dbReference>
<protein>
    <recommendedName>
        <fullName evidence="2 9">Tryptophan--tRNA ligase</fullName>
        <ecNumber evidence="2 9">6.1.1.2</ecNumber>
    </recommendedName>
</protein>
<evidence type="ECO:0000256" key="9">
    <source>
        <dbReference type="NCBIfam" id="TIGR00233"/>
    </source>
</evidence>
<dbReference type="NCBIfam" id="TIGR00233">
    <property type="entry name" value="trpS"/>
    <property type="match status" value="1"/>
</dbReference>
<dbReference type="Gene3D" id="1.10.240.10">
    <property type="entry name" value="Tyrosyl-Transfer RNA Synthetase"/>
    <property type="match status" value="1"/>
</dbReference>
<accession>A0A1G2SNJ3</accession>
<name>A0A1G2SNJ3_9BACT</name>
<evidence type="ECO:0000256" key="6">
    <source>
        <dbReference type="ARBA" id="ARBA00022917"/>
    </source>
</evidence>
<evidence type="ECO:0000256" key="3">
    <source>
        <dbReference type="ARBA" id="ARBA00022598"/>
    </source>
</evidence>
<gene>
    <name evidence="11" type="ORF">A2591_03905</name>
</gene>
<evidence type="ECO:0000256" key="8">
    <source>
        <dbReference type="ARBA" id="ARBA00049929"/>
    </source>
</evidence>
<comment type="caution">
    <text evidence="11">The sequence shown here is derived from an EMBL/GenBank/DDBJ whole genome shotgun (WGS) entry which is preliminary data.</text>
</comment>
<keyword evidence="7 10" id="KW-0030">Aminoacyl-tRNA synthetase</keyword>
<organism evidence="11 12">
    <name type="scientific">Candidatus Yonathbacteria bacterium RIFOXYD1_FULL_52_36</name>
    <dbReference type="NCBI Taxonomy" id="1802730"/>
    <lineage>
        <taxon>Bacteria</taxon>
        <taxon>Candidatus Yonathiibacteriota</taxon>
    </lineage>
</organism>
<dbReference type="Gene3D" id="3.40.50.620">
    <property type="entry name" value="HUPs"/>
    <property type="match status" value="1"/>
</dbReference>
<keyword evidence="3 10" id="KW-0436">Ligase</keyword>
<comment type="similarity">
    <text evidence="1 10">Belongs to the class-I aminoacyl-tRNA synthetase family.</text>
</comment>
<dbReference type="InterPro" id="IPR014729">
    <property type="entry name" value="Rossmann-like_a/b/a_fold"/>
</dbReference>
<evidence type="ECO:0000256" key="2">
    <source>
        <dbReference type="ARBA" id="ARBA00013161"/>
    </source>
</evidence>
<reference evidence="11 12" key="1">
    <citation type="journal article" date="2016" name="Nat. Commun.">
        <title>Thousands of microbial genomes shed light on interconnected biogeochemical processes in an aquifer system.</title>
        <authorList>
            <person name="Anantharaman K."/>
            <person name="Brown C.T."/>
            <person name="Hug L.A."/>
            <person name="Sharon I."/>
            <person name="Castelle C.J."/>
            <person name="Probst A.J."/>
            <person name="Thomas B.C."/>
            <person name="Singh A."/>
            <person name="Wilkins M.J."/>
            <person name="Karaoz U."/>
            <person name="Brodie E.L."/>
            <person name="Williams K.H."/>
            <person name="Hubbard S.S."/>
            <person name="Banfield J.F."/>
        </authorList>
    </citation>
    <scope>NUCLEOTIDE SEQUENCE [LARGE SCALE GENOMIC DNA]</scope>
</reference>
<evidence type="ECO:0000313" key="11">
    <source>
        <dbReference type="EMBL" id="OHA86199.1"/>
    </source>
</evidence>
<dbReference type="FunFam" id="1.10.240.10:FF:000005">
    <property type="entry name" value="Tryptophan--tRNA ligase"/>
    <property type="match status" value="1"/>
</dbReference>
<dbReference type="PRINTS" id="PR01039">
    <property type="entry name" value="TRNASYNTHTRP"/>
</dbReference>
<dbReference type="GO" id="GO:0004830">
    <property type="term" value="F:tryptophan-tRNA ligase activity"/>
    <property type="evidence" value="ECO:0007669"/>
    <property type="project" value="UniProtKB-UniRule"/>
</dbReference>
<keyword evidence="5 10" id="KW-0067">ATP-binding</keyword>
<evidence type="ECO:0000256" key="4">
    <source>
        <dbReference type="ARBA" id="ARBA00022741"/>
    </source>
</evidence>
<dbReference type="Pfam" id="PF00579">
    <property type="entry name" value="tRNA-synt_1b"/>
    <property type="match status" value="1"/>
</dbReference>
<dbReference type="PANTHER" id="PTHR43766:SF1">
    <property type="entry name" value="TRYPTOPHAN--TRNA LIGASE, MITOCHONDRIAL"/>
    <property type="match status" value="1"/>
</dbReference>
<keyword evidence="6 10" id="KW-0648">Protein biosynthesis</keyword>
<dbReference type="GO" id="GO:0005524">
    <property type="term" value="F:ATP binding"/>
    <property type="evidence" value="ECO:0007669"/>
    <property type="project" value="UniProtKB-KW"/>
</dbReference>
<dbReference type="STRING" id="1802730.A2591_03905"/>
<proteinExistence type="inferred from homology"/>
<dbReference type="Proteomes" id="UP000178168">
    <property type="component" value="Unassembled WGS sequence"/>
</dbReference>
<evidence type="ECO:0000256" key="5">
    <source>
        <dbReference type="ARBA" id="ARBA00022840"/>
    </source>
</evidence>
<evidence type="ECO:0000256" key="10">
    <source>
        <dbReference type="RuleBase" id="RU363036"/>
    </source>
</evidence>
<dbReference type="PROSITE" id="PS00178">
    <property type="entry name" value="AA_TRNA_LIGASE_I"/>
    <property type="match status" value="1"/>
</dbReference>
<dbReference type="SUPFAM" id="SSF52374">
    <property type="entry name" value="Nucleotidylyl transferase"/>
    <property type="match status" value="1"/>
</dbReference>
<dbReference type="GO" id="GO:0005829">
    <property type="term" value="C:cytosol"/>
    <property type="evidence" value="ECO:0007669"/>
    <property type="project" value="TreeGrafter"/>
</dbReference>